<evidence type="ECO:0000313" key="4">
    <source>
        <dbReference type="Proteomes" id="UP000596827"/>
    </source>
</evidence>
<keyword evidence="1" id="KW-0732">Signal</keyword>
<protein>
    <recommendedName>
        <fullName evidence="2">Transglycosylase SLT domain-containing protein</fullName>
    </recommendedName>
</protein>
<dbReference type="InterPro" id="IPR023346">
    <property type="entry name" value="Lysozyme-like_dom_sf"/>
</dbReference>
<dbReference type="EMBL" id="JACORU010000001">
    <property type="protein sequence ID" value="MBC5764017.1"/>
    <property type="molecule type" value="Genomic_DNA"/>
</dbReference>
<organism evidence="3 4">
    <name type="scientific">Ramlibacter albus</name>
    <dbReference type="NCBI Taxonomy" id="2079448"/>
    <lineage>
        <taxon>Bacteria</taxon>
        <taxon>Pseudomonadati</taxon>
        <taxon>Pseudomonadota</taxon>
        <taxon>Betaproteobacteria</taxon>
        <taxon>Burkholderiales</taxon>
        <taxon>Comamonadaceae</taxon>
        <taxon>Ramlibacter</taxon>
    </lineage>
</organism>
<comment type="caution">
    <text evidence="3">The sequence shown here is derived from an EMBL/GenBank/DDBJ whole genome shotgun (WGS) entry which is preliminary data.</text>
</comment>
<dbReference type="AlphaFoldDB" id="A0A923S4D3"/>
<feature type="chain" id="PRO_5036758034" description="Transglycosylase SLT domain-containing protein" evidence="1">
    <location>
        <begin position="29"/>
        <end position="254"/>
    </location>
</feature>
<sequence>MPCLKKTFVASAALTLAALASLPLTSQGSDGSAVAPVASFPVVKTVTAAAAVAALKPATPAAIDLESTDVETVRAQLKTDTIKWGGKPVQTLDEASRILLAQAAAEEAGLHEVGLTYEDVYGIIEAETSWVQRTGASKDGTPNLGLAQFEPRTAKAYGIEDPSDPVQAVYGAARYMRDAAEWASGRVAGLKLSPEQHALKVREGVSIYYNLSIKGRNKWDGQNADELPVETQRHIRNARAGAQEARQLVAQLKA</sequence>
<feature type="signal peptide" evidence="1">
    <location>
        <begin position="1"/>
        <end position="28"/>
    </location>
</feature>
<keyword evidence="4" id="KW-1185">Reference proteome</keyword>
<dbReference type="Pfam" id="PF01464">
    <property type="entry name" value="SLT"/>
    <property type="match status" value="1"/>
</dbReference>
<dbReference type="Proteomes" id="UP000596827">
    <property type="component" value="Unassembled WGS sequence"/>
</dbReference>
<feature type="domain" description="Transglycosylase SLT" evidence="2">
    <location>
        <begin position="117"/>
        <end position="181"/>
    </location>
</feature>
<dbReference type="SUPFAM" id="SSF53955">
    <property type="entry name" value="Lysozyme-like"/>
    <property type="match status" value="1"/>
</dbReference>
<dbReference type="RefSeq" id="WP_187080425.1">
    <property type="nucleotide sequence ID" value="NZ_JACORU010000001.1"/>
</dbReference>
<dbReference type="InterPro" id="IPR008258">
    <property type="entry name" value="Transglycosylase_SLT_dom_1"/>
</dbReference>
<reference evidence="3" key="1">
    <citation type="submission" date="2020-08" db="EMBL/GenBank/DDBJ databases">
        <title>Ramlibacter sp. GTP1 16S ribosomal RNA gene genome sequencing and assembly.</title>
        <authorList>
            <person name="Kang M."/>
        </authorList>
    </citation>
    <scope>NUCLEOTIDE SEQUENCE</scope>
    <source>
        <strain evidence="3">GTP1</strain>
    </source>
</reference>
<accession>A0A923S4D3</accession>
<proteinExistence type="predicted"/>
<dbReference type="Gene3D" id="1.10.530.10">
    <property type="match status" value="1"/>
</dbReference>
<evidence type="ECO:0000259" key="2">
    <source>
        <dbReference type="Pfam" id="PF01464"/>
    </source>
</evidence>
<name>A0A923S4D3_9BURK</name>
<evidence type="ECO:0000313" key="3">
    <source>
        <dbReference type="EMBL" id="MBC5764017.1"/>
    </source>
</evidence>
<gene>
    <name evidence="3" type="ORF">H8R02_06115</name>
</gene>
<evidence type="ECO:0000256" key="1">
    <source>
        <dbReference type="SAM" id="SignalP"/>
    </source>
</evidence>